<keyword evidence="2" id="KW-0436">Ligase</keyword>
<gene>
    <name evidence="7" type="ORF">DJ018_18075</name>
</gene>
<feature type="domain" description="N-acetyltransferase" evidence="6">
    <location>
        <begin position="732"/>
        <end position="883"/>
    </location>
</feature>
<dbReference type="Pfam" id="PF19045">
    <property type="entry name" value="Ligase_CoA_2"/>
    <property type="match status" value="1"/>
</dbReference>
<name>A0A328A965_9CAUL</name>
<sequence>MTTRNLEALFRPRAIALIGASNQPGSVGQVVARNLLESGFEGPVMPVNPHAKAVRSALAYRRIADLPQTPDLAVVATPAATVPGVIAELGARGCRAAVVISTGFSPGASDPSLRQALLDAAKPHLLRIVGPNCLGFISPRLGINASFAHLTPKPGGLALVTQSGAIAAAALDWAQPRNVGFSQMISIGDAADVDVGDLLDYLALDPETRAILLYVESITDARKFMSAGRIAARSKPVVVIKAGRSNAGAKAAFSHTGALAGADAVYDAAFRRAGMLRVGGLRELFDAAATLSTGLTVSGDRLAILTNGGGAGVLAVDALDDRGGQLAELEPATIEAVSRAVSPNWSHRNPADILGDAPAAAYQAALQTLLADPNADAVLVMNCPTAVTDSTSAAKAVISAAAMPGRRKPVLTCWLGDAQVSEGRRLFAGAGLPTHETPDEAVRAFTHLVRYRRNQTLMLRTPSPAAEIPDKAAARAIVREALLDGRASLTDPEARAVLEAYGVPVVVSRSVESPQAAAEAARDMPGPLALKILSRDISHKSDVGGVALDISGPDAVAQAAADMLERVAQVRPDARLEGFVLEPMIVRPRAQELICGITQDATFGPVVLFGQGGVATEALKDRAVSLPPLDDLIAMEMIEQTRVAHLLAGFRDRPPADLQAIVRVLIGLGQLAADLPEVAELDINPLLADETGVLALDARIRIHQPGEGVIRPAILPYPDSLVRTVDVAGDPLRVRPIRPQDAPALVDMVSRSTPEDVRLRFLGGMRTLSPELAARLTQIDYDRQMALVAEDPSGEILGVARIIIDPEGETAEYAAMVRSDRQARGLGGMLLQSVLDYARARGLRQVWGEVHRENARMLDLADHLGFQRHPSDEFSVRVVKDLQAQPAAVAPAT</sequence>
<dbReference type="FunFam" id="3.30.1490.20:FF:000020">
    <property type="entry name" value="Protein lysine acetyltransferase"/>
    <property type="match status" value="1"/>
</dbReference>
<keyword evidence="3" id="KW-0547">Nucleotide-binding</keyword>
<dbReference type="InterPro" id="IPR000182">
    <property type="entry name" value="GNAT_dom"/>
</dbReference>
<dbReference type="Gene3D" id="3.40.50.261">
    <property type="entry name" value="Succinyl-CoA synthetase domains"/>
    <property type="match status" value="2"/>
</dbReference>
<dbReference type="PANTHER" id="PTHR43334">
    <property type="entry name" value="ACETATE--COA LIGASE [ADP-FORMING]"/>
    <property type="match status" value="1"/>
</dbReference>
<dbReference type="Pfam" id="PF13607">
    <property type="entry name" value="Succ_CoA_lig"/>
    <property type="match status" value="1"/>
</dbReference>
<dbReference type="GO" id="GO:0005524">
    <property type="term" value="F:ATP binding"/>
    <property type="evidence" value="ECO:0007669"/>
    <property type="project" value="UniProtKB-KW"/>
</dbReference>
<dbReference type="Proteomes" id="UP000249725">
    <property type="component" value="Unassembled WGS sequence"/>
</dbReference>
<dbReference type="Pfam" id="PF13549">
    <property type="entry name" value="ATP-grasp_5"/>
    <property type="match status" value="1"/>
</dbReference>
<comment type="caution">
    <text evidence="7">The sequence shown here is derived from an EMBL/GenBank/DDBJ whole genome shotgun (WGS) entry which is preliminary data.</text>
</comment>
<dbReference type="InterPro" id="IPR016102">
    <property type="entry name" value="Succinyl-CoA_synth-like"/>
</dbReference>
<dbReference type="InterPro" id="IPR016181">
    <property type="entry name" value="Acyl_CoA_acyltransferase"/>
</dbReference>
<dbReference type="SUPFAM" id="SSF56059">
    <property type="entry name" value="Glutathione synthetase ATP-binding domain-like"/>
    <property type="match status" value="1"/>
</dbReference>
<dbReference type="GO" id="GO:0043758">
    <property type="term" value="F:acetate-CoA ligase (ADP-forming) activity"/>
    <property type="evidence" value="ECO:0007669"/>
    <property type="project" value="InterPro"/>
</dbReference>
<dbReference type="OrthoDB" id="9807426at2"/>
<comment type="similarity">
    <text evidence="5">In the N-terminal section; belongs to the acetate CoA ligase alpha subunit family.</text>
</comment>
<dbReference type="GO" id="GO:0006099">
    <property type="term" value="P:tricarboxylic acid cycle"/>
    <property type="evidence" value="ECO:0007669"/>
    <property type="project" value="UniProtKB-KW"/>
</dbReference>
<proteinExistence type="inferred from homology"/>
<evidence type="ECO:0000259" key="6">
    <source>
        <dbReference type="PROSITE" id="PS51186"/>
    </source>
</evidence>
<protein>
    <submittedName>
        <fullName evidence="7">GNAT family N-acetyltransferase</fullName>
    </submittedName>
</protein>
<evidence type="ECO:0000256" key="3">
    <source>
        <dbReference type="ARBA" id="ARBA00022741"/>
    </source>
</evidence>
<dbReference type="SUPFAM" id="SSF55729">
    <property type="entry name" value="Acyl-CoA N-acyltransferases (Nat)"/>
    <property type="match status" value="1"/>
</dbReference>
<dbReference type="Pfam" id="PF13380">
    <property type="entry name" value="CoA_binding_2"/>
    <property type="match status" value="1"/>
</dbReference>
<dbReference type="CDD" id="cd04301">
    <property type="entry name" value="NAT_SF"/>
    <property type="match status" value="1"/>
</dbReference>
<keyword evidence="4" id="KW-0067">ATP-binding</keyword>
<keyword evidence="8" id="KW-1185">Reference proteome</keyword>
<evidence type="ECO:0000256" key="5">
    <source>
        <dbReference type="ARBA" id="ARBA00060888"/>
    </source>
</evidence>
<dbReference type="Gene3D" id="3.40.50.720">
    <property type="entry name" value="NAD(P)-binding Rossmann-like Domain"/>
    <property type="match status" value="1"/>
</dbReference>
<dbReference type="RefSeq" id="WP_111516369.1">
    <property type="nucleotide sequence ID" value="NZ_QFYR01000005.1"/>
</dbReference>
<dbReference type="PANTHER" id="PTHR43334:SF1">
    <property type="entry name" value="3-HYDROXYPROPIONATE--COA LIGASE [ADP-FORMING]"/>
    <property type="match status" value="1"/>
</dbReference>
<dbReference type="AlphaFoldDB" id="A0A328A965"/>
<dbReference type="InterPro" id="IPR032875">
    <property type="entry name" value="Succ_CoA_lig_flav_dom"/>
</dbReference>
<keyword evidence="1" id="KW-0816">Tricarboxylic acid cycle</keyword>
<dbReference type="Gene3D" id="3.30.1490.20">
    <property type="entry name" value="ATP-grasp fold, A domain"/>
    <property type="match status" value="1"/>
</dbReference>
<evidence type="ECO:0000313" key="8">
    <source>
        <dbReference type="Proteomes" id="UP000249725"/>
    </source>
</evidence>
<evidence type="ECO:0000256" key="4">
    <source>
        <dbReference type="ARBA" id="ARBA00022840"/>
    </source>
</evidence>
<evidence type="ECO:0000256" key="1">
    <source>
        <dbReference type="ARBA" id="ARBA00022532"/>
    </source>
</evidence>
<dbReference type="Gene3D" id="3.40.630.30">
    <property type="match status" value="1"/>
</dbReference>
<keyword evidence="7" id="KW-0808">Transferase</keyword>
<dbReference type="Pfam" id="PF00583">
    <property type="entry name" value="Acetyltransf_1"/>
    <property type="match status" value="1"/>
</dbReference>
<organism evidence="7 8">
    <name type="scientific">Phenylobacterium deserti</name>
    <dbReference type="NCBI Taxonomy" id="1914756"/>
    <lineage>
        <taxon>Bacteria</taxon>
        <taxon>Pseudomonadati</taxon>
        <taxon>Pseudomonadota</taxon>
        <taxon>Alphaproteobacteria</taxon>
        <taxon>Caulobacterales</taxon>
        <taxon>Caulobacteraceae</taxon>
        <taxon>Phenylobacterium</taxon>
    </lineage>
</organism>
<dbReference type="EMBL" id="QFYR01000005">
    <property type="protein sequence ID" value="RAK51059.1"/>
    <property type="molecule type" value="Genomic_DNA"/>
</dbReference>
<dbReference type="InterPro" id="IPR003781">
    <property type="entry name" value="CoA-bd"/>
</dbReference>
<dbReference type="InterPro" id="IPR051538">
    <property type="entry name" value="Acyl-CoA_Synth/Transferase"/>
</dbReference>
<dbReference type="GO" id="GO:0016747">
    <property type="term" value="F:acyltransferase activity, transferring groups other than amino-acyl groups"/>
    <property type="evidence" value="ECO:0007669"/>
    <property type="project" value="InterPro"/>
</dbReference>
<evidence type="ECO:0000313" key="7">
    <source>
        <dbReference type="EMBL" id="RAK51059.1"/>
    </source>
</evidence>
<evidence type="ECO:0000256" key="2">
    <source>
        <dbReference type="ARBA" id="ARBA00022598"/>
    </source>
</evidence>
<dbReference type="SMART" id="SM00881">
    <property type="entry name" value="CoA_binding"/>
    <property type="match status" value="1"/>
</dbReference>
<dbReference type="InterPro" id="IPR013815">
    <property type="entry name" value="ATP_grasp_subdomain_1"/>
</dbReference>
<dbReference type="Gene3D" id="3.30.470.20">
    <property type="entry name" value="ATP-grasp fold, B domain"/>
    <property type="match status" value="1"/>
</dbReference>
<dbReference type="InterPro" id="IPR036291">
    <property type="entry name" value="NAD(P)-bd_dom_sf"/>
</dbReference>
<dbReference type="SUPFAM" id="SSF52210">
    <property type="entry name" value="Succinyl-CoA synthetase domains"/>
    <property type="match status" value="2"/>
</dbReference>
<dbReference type="PROSITE" id="PS51186">
    <property type="entry name" value="GNAT"/>
    <property type="match status" value="1"/>
</dbReference>
<dbReference type="SUPFAM" id="SSF51735">
    <property type="entry name" value="NAD(P)-binding Rossmann-fold domains"/>
    <property type="match status" value="1"/>
</dbReference>
<reference evidence="8" key="1">
    <citation type="submission" date="2018-05" db="EMBL/GenBank/DDBJ databases">
        <authorList>
            <person name="Li X."/>
        </authorList>
    </citation>
    <scope>NUCLEOTIDE SEQUENCE [LARGE SCALE GENOMIC DNA]</scope>
    <source>
        <strain evidence="8">YIM 73061</strain>
    </source>
</reference>
<accession>A0A328A965</accession>
<dbReference type="InterPro" id="IPR043938">
    <property type="entry name" value="Ligase_CoA_dom"/>
</dbReference>